<dbReference type="EMBL" id="CAJFCW020000001">
    <property type="protein sequence ID" value="CAG9083017.1"/>
    <property type="molecule type" value="Genomic_DNA"/>
</dbReference>
<dbReference type="PANTHER" id="PTHR44085">
    <property type="entry name" value="SEPIAPTERIN REDUCTASE"/>
    <property type="match status" value="1"/>
</dbReference>
<evidence type="ECO:0000313" key="5">
    <source>
        <dbReference type="EMBL" id="CAD5206760.1"/>
    </source>
</evidence>
<dbReference type="Gene3D" id="3.40.50.720">
    <property type="entry name" value="NAD(P)-binding Rossmann-like Domain"/>
    <property type="match status" value="1"/>
</dbReference>
<name>A0A811JU45_9BILA</name>
<dbReference type="OrthoDB" id="153074at2759"/>
<organism evidence="5 6">
    <name type="scientific">Bursaphelenchus okinawaensis</name>
    <dbReference type="NCBI Taxonomy" id="465554"/>
    <lineage>
        <taxon>Eukaryota</taxon>
        <taxon>Metazoa</taxon>
        <taxon>Ecdysozoa</taxon>
        <taxon>Nematoda</taxon>
        <taxon>Chromadorea</taxon>
        <taxon>Rhabditida</taxon>
        <taxon>Tylenchina</taxon>
        <taxon>Tylenchomorpha</taxon>
        <taxon>Aphelenchoidea</taxon>
        <taxon>Aphelenchoididae</taxon>
        <taxon>Bursaphelenchus</taxon>
    </lineage>
</organism>
<evidence type="ECO:0000313" key="6">
    <source>
        <dbReference type="Proteomes" id="UP000614601"/>
    </source>
</evidence>
<dbReference type="PRINTS" id="PR00081">
    <property type="entry name" value="GDHRDH"/>
</dbReference>
<keyword evidence="6" id="KW-1185">Reference proteome</keyword>
<dbReference type="InterPro" id="IPR002347">
    <property type="entry name" value="SDR_fam"/>
</dbReference>
<dbReference type="Proteomes" id="UP000614601">
    <property type="component" value="Unassembled WGS sequence"/>
</dbReference>
<dbReference type="SUPFAM" id="SSF51735">
    <property type="entry name" value="NAD(P)-binding Rossmann-fold domains"/>
    <property type="match status" value="1"/>
</dbReference>
<keyword evidence="2" id="KW-0963">Cytoplasm</keyword>
<dbReference type="InterPro" id="IPR051721">
    <property type="entry name" value="Biopterin_syn/organic_redct"/>
</dbReference>
<keyword evidence="4" id="KW-0560">Oxidoreductase</keyword>
<protein>
    <recommendedName>
        <fullName evidence="7">Sepiapterin reductase</fullName>
    </recommendedName>
</protein>
<reference evidence="5" key="1">
    <citation type="submission" date="2020-09" db="EMBL/GenBank/DDBJ databases">
        <authorList>
            <person name="Kikuchi T."/>
        </authorList>
    </citation>
    <scope>NUCLEOTIDE SEQUENCE</scope>
    <source>
        <strain evidence="5">SH1</strain>
    </source>
</reference>
<comment type="subcellular location">
    <subcellularLocation>
        <location evidence="1">Cytoplasm</location>
    </subcellularLocation>
</comment>
<accession>A0A811JU45</accession>
<keyword evidence="3" id="KW-0521">NADP</keyword>
<dbReference type="AlphaFoldDB" id="A0A811JU45"/>
<dbReference type="Pfam" id="PF00106">
    <property type="entry name" value="adh_short"/>
    <property type="match status" value="1"/>
</dbReference>
<sequence length="258" mass="28390">MGVGGKSLVLVTGASRGIGKEVAIQLADCVDEGSVFVLTARKRESVRDTEKAVNNNGKFKVHNIGHDFFSRDDFPLDVITKALSVVDSVVLIHNAGTVGDVTHPADELTDPSDWNDYLHTNLVSTIVLNNRILEQVKQHTNVKQVTVVNVTSLLAVKAFPCFTQYSVSKTAREAYFRSLALERPDIRVLNYSPGPVDTDMRTDIAKRSYSAEIRSAFSSKDSMEISKSVVTTKETTSKLISILKSDTFENGGRVDYFD</sequence>
<dbReference type="EMBL" id="CAJFDH010000001">
    <property type="protein sequence ID" value="CAD5206760.1"/>
    <property type="molecule type" value="Genomic_DNA"/>
</dbReference>
<dbReference type="InterPro" id="IPR036291">
    <property type="entry name" value="NAD(P)-bd_dom_sf"/>
</dbReference>
<evidence type="ECO:0000256" key="2">
    <source>
        <dbReference type="ARBA" id="ARBA00022490"/>
    </source>
</evidence>
<evidence type="ECO:0000256" key="1">
    <source>
        <dbReference type="ARBA" id="ARBA00004496"/>
    </source>
</evidence>
<evidence type="ECO:0008006" key="7">
    <source>
        <dbReference type="Google" id="ProtNLM"/>
    </source>
</evidence>
<dbReference type="Proteomes" id="UP000783686">
    <property type="component" value="Unassembled WGS sequence"/>
</dbReference>
<dbReference type="GO" id="GO:0006729">
    <property type="term" value="P:tetrahydrobiopterin biosynthetic process"/>
    <property type="evidence" value="ECO:0007669"/>
    <property type="project" value="TreeGrafter"/>
</dbReference>
<evidence type="ECO:0000256" key="3">
    <source>
        <dbReference type="ARBA" id="ARBA00022857"/>
    </source>
</evidence>
<dbReference type="GO" id="GO:0005737">
    <property type="term" value="C:cytoplasm"/>
    <property type="evidence" value="ECO:0007669"/>
    <property type="project" value="UniProtKB-SubCell"/>
</dbReference>
<comment type="caution">
    <text evidence="5">The sequence shown here is derived from an EMBL/GenBank/DDBJ whole genome shotgun (WGS) entry which is preliminary data.</text>
</comment>
<evidence type="ECO:0000256" key="4">
    <source>
        <dbReference type="ARBA" id="ARBA00023002"/>
    </source>
</evidence>
<dbReference type="PANTHER" id="PTHR44085:SF2">
    <property type="entry name" value="SEPIAPTERIN REDUCTASE"/>
    <property type="match status" value="1"/>
</dbReference>
<proteinExistence type="predicted"/>
<gene>
    <name evidence="5" type="ORF">BOKJ2_LOCUS1444</name>
</gene>
<dbReference type="GO" id="GO:0004757">
    <property type="term" value="F:sepiapterin reductase (NADP+) activity"/>
    <property type="evidence" value="ECO:0007669"/>
    <property type="project" value="TreeGrafter"/>
</dbReference>